<evidence type="ECO:0000256" key="7">
    <source>
        <dbReference type="PROSITE-ProRule" id="PRU01379"/>
    </source>
</evidence>
<comment type="cofactor">
    <cofactor evidence="1">
        <name>Zn(2+)</name>
        <dbReference type="ChEBI" id="CHEBI:29105"/>
    </cofactor>
</comment>
<keyword evidence="5" id="KW-0862">Zinc</keyword>
<evidence type="ECO:0000259" key="8">
    <source>
        <dbReference type="PROSITE" id="PS52035"/>
    </source>
</evidence>
<evidence type="ECO:0000256" key="5">
    <source>
        <dbReference type="ARBA" id="ARBA00022833"/>
    </source>
</evidence>
<keyword evidence="3" id="KW-0645">Protease</keyword>
<evidence type="ECO:0000256" key="6">
    <source>
        <dbReference type="ARBA" id="ARBA00023049"/>
    </source>
</evidence>
<keyword evidence="6" id="KW-0482">Metalloprotease</keyword>
<dbReference type="PROSITE" id="PS52035">
    <property type="entry name" value="PEPTIDASE_M14"/>
    <property type="match status" value="1"/>
</dbReference>
<feature type="domain" description="Peptidase M14" evidence="8">
    <location>
        <begin position="74"/>
        <end position="360"/>
    </location>
</feature>
<sequence>MNLVSKISLFLSLTLTLISCSGVEMLEISNEKKEELKVARKKVGPPKSKKTDKSKDILDDSKFTDHSHKNEFVKVENTKAVSDYCNKIDEKFRKYGWGKSHCDSYKWIHVRNSHLGQPIMWTVFGDEVEHRIEPKNMTLVFCGVHGDEITPIKFCFDILHHLYHEVATVEGQKKLKNNLVAVAPIVSPDSFFKRRPTRTNARGIDPNRNFPTKDWDKKALKLWKTRYRAAKRRYPGVRANSEQETIFQVNIIARYNPDKIITVHAPLTILDYDGPVVSNHVHDEDGLALKAEELLNVMSEKANGYRVKNYPFFPGSLGNYAGNERKIPTYTLELPSSDNRNHKKYWKMFRESIDFALFHAPMTRREFAANRNKEKLD</sequence>
<proteinExistence type="inferred from homology"/>
<dbReference type="PROSITE" id="PS51257">
    <property type="entry name" value="PROKAR_LIPOPROTEIN"/>
    <property type="match status" value="1"/>
</dbReference>
<name>A0ABY0IH32_9BACT</name>
<evidence type="ECO:0000256" key="1">
    <source>
        <dbReference type="ARBA" id="ARBA00001947"/>
    </source>
</evidence>
<dbReference type="PANTHER" id="PTHR11705">
    <property type="entry name" value="PROTEASE FAMILY M14 CARBOXYPEPTIDASE A,B"/>
    <property type="match status" value="1"/>
</dbReference>
<keyword evidence="10" id="KW-1185">Reference proteome</keyword>
<dbReference type="InterPro" id="IPR000834">
    <property type="entry name" value="Peptidase_M14"/>
</dbReference>
<dbReference type="Gene3D" id="3.40.630.10">
    <property type="entry name" value="Zn peptidases"/>
    <property type="match status" value="1"/>
</dbReference>
<evidence type="ECO:0000256" key="4">
    <source>
        <dbReference type="ARBA" id="ARBA00022801"/>
    </source>
</evidence>
<evidence type="ECO:0000256" key="2">
    <source>
        <dbReference type="ARBA" id="ARBA00005988"/>
    </source>
</evidence>
<evidence type="ECO:0000313" key="10">
    <source>
        <dbReference type="Proteomes" id="UP000443582"/>
    </source>
</evidence>
<dbReference type="RefSeq" id="WP_115363058.1">
    <property type="nucleotide sequence ID" value="NZ_QDKL01000003.1"/>
</dbReference>
<dbReference type="Pfam" id="PF00246">
    <property type="entry name" value="Peptidase_M14"/>
    <property type="match status" value="1"/>
</dbReference>
<protein>
    <recommendedName>
        <fullName evidence="8">Peptidase M14 domain-containing protein</fullName>
    </recommendedName>
</protein>
<comment type="caution">
    <text evidence="9">The sequence shown here is derived from an EMBL/GenBank/DDBJ whole genome shotgun (WGS) entry which is preliminary data.</text>
</comment>
<accession>A0ABY0IH32</accession>
<dbReference type="PANTHER" id="PTHR11705:SF143">
    <property type="entry name" value="SLL0236 PROTEIN"/>
    <property type="match status" value="1"/>
</dbReference>
<keyword evidence="4" id="KW-0378">Hydrolase</keyword>
<evidence type="ECO:0000256" key="3">
    <source>
        <dbReference type="ARBA" id="ARBA00022670"/>
    </source>
</evidence>
<dbReference type="SUPFAM" id="SSF53187">
    <property type="entry name" value="Zn-dependent exopeptidases"/>
    <property type="match status" value="1"/>
</dbReference>
<evidence type="ECO:0000313" key="9">
    <source>
        <dbReference type="EMBL" id="RZF20844.1"/>
    </source>
</evidence>
<comment type="similarity">
    <text evidence="2 7">Belongs to the peptidase M14 family.</text>
</comment>
<gene>
    <name evidence="9" type="ORF">DAY19_12725</name>
</gene>
<dbReference type="Proteomes" id="UP000443582">
    <property type="component" value="Unassembled WGS sequence"/>
</dbReference>
<reference evidence="10" key="1">
    <citation type="journal article" date="2019" name="Int. J. Syst. Evol. Microbiol.">
        <title>Halobacteriovorax valvorus sp. nov., a novel prokaryotic predator isolated from coastal seawater of China.</title>
        <authorList>
            <person name="Chen M.-X."/>
        </authorList>
    </citation>
    <scope>NUCLEOTIDE SEQUENCE [LARGE SCALE GENOMIC DNA]</scope>
    <source>
        <strain evidence="10">BL9</strain>
    </source>
</reference>
<dbReference type="EMBL" id="QDKL01000003">
    <property type="protein sequence ID" value="RZF20844.1"/>
    <property type="molecule type" value="Genomic_DNA"/>
</dbReference>
<organism evidence="9 10">
    <name type="scientific">Halobacteriovorax vibrionivorans</name>
    <dbReference type="NCBI Taxonomy" id="2152716"/>
    <lineage>
        <taxon>Bacteria</taxon>
        <taxon>Pseudomonadati</taxon>
        <taxon>Bdellovibrionota</taxon>
        <taxon>Bacteriovoracia</taxon>
        <taxon>Bacteriovoracales</taxon>
        <taxon>Halobacteriovoraceae</taxon>
        <taxon>Halobacteriovorax</taxon>
    </lineage>
</organism>
<feature type="active site" description="Proton donor/acceptor" evidence="7">
    <location>
        <position position="333"/>
    </location>
</feature>